<keyword evidence="1" id="KW-1133">Transmembrane helix</keyword>
<protein>
    <submittedName>
        <fullName evidence="2">Uncharacterized protein</fullName>
    </submittedName>
</protein>
<keyword evidence="1" id="KW-0812">Transmembrane</keyword>
<evidence type="ECO:0000313" key="2">
    <source>
        <dbReference type="EMBL" id="SNR99824.1"/>
    </source>
</evidence>
<name>A0A239AXS3_9ACTN</name>
<dbReference type="AlphaFoldDB" id="A0A239AXS3"/>
<organism evidence="2 3">
    <name type="scientific">Blastococcus mobilis</name>
    <dbReference type="NCBI Taxonomy" id="1938746"/>
    <lineage>
        <taxon>Bacteria</taxon>
        <taxon>Bacillati</taxon>
        <taxon>Actinomycetota</taxon>
        <taxon>Actinomycetes</taxon>
        <taxon>Geodermatophilales</taxon>
        <taxon>Geodermatophilaceae</taxon>
        <taxon>Blastococcus</taxon>
    </lineage>
</organism>
<feature type="transmembrane region" description="Helical" evidence="1">
    <location>
        <begin position="30"/>
        <end position="55"/>
    </location>
</feature>
<sequence length="118" mass="11895">MSWSLAGLLLVAAASLGVLAGVLPVRVRTWVLAGFVGLPAALAFLPWVCVTAIASTPFGDPGDLRGATSCTTVYGAGLPDLGALDQGATGRLLALVAAGTAMAAVAATRRHRGRREEP</sequence>
<evidence type="ECO:0000256" key="1">
    <source>
        <dbReference type="SAM" id="Phobius"/>
    </source>
</evidence>
<gene>
    <name evidence="2" type="ORF">SAMN06272737_1615</name>
</gene>
<dbReference type="RefSeq" id="WP_089339078.1">
    <property type="nucleotide sequence ID" value="NZ_FZNO01000061.1"/>
</dbReference>
<dbReference type="EMBL" id="FZNO01000061">
    <property type="protein sequence ID" value="SNR99824.1"/>
    <property type="molecule type" value="Genomic_DNA"/>
</dbReference>
<keyword evidence="1" id="KW-0472">Membrane</keyword>
<proteinExistence type="predicted"/>
<accession>A0A239AXS3</accession>
<dbReference type="Proteomes" id="UP000198403">
    <property type="component" value="Unassembled WGS sequence"/>
</dbReference>
<keyword evidence="3" id="KW-1185">Reference proteome</keyword>
<evidence type="ECO:0000313" key="3">
    <source>
        <dbReference type="Proteomes" id="UP000198403"/>
    </source>
</evidence>
<reference evidence="2 3" key="1">
    <citation type="submission" date="2017-06" db="EMBL/GenBank/DDBJ databases">
        <authorList>
            <person name="Kim H.J."/>
            <person name="Triplett B.A."/>
        </authorList>
    </citation>
    <scope>NUCLEOTIDE SEQUENCE [LARGE SCALE GENOMIC DNA]</scope>
    <source>
        <strain evidence="2 3">DSM 44272</strain>
    </source>
</reference>